<dbReference type="STRING" id="1121449.SAMN02745704_01218"/>
<evidence type="ECO:0000313" key="2">
    <source>
        <dbReference type="EMBL" id="SKA78899.1"/>
    </source>
</evidence>
<dbReference type="Proteomes" id="UP000190027">
    <property type="component" value="Unassembled WGS sequence"/>
</dbReference>
<dbReference type="EMBL" id="FUYC01000003">
    <property type="protein sequence ID" value="SKA78899.1"/>
    <property type="molecule type" value="Genomic_DNA"/>
</dbReference>
<keyword evidence="3" id="KW-1185">Reference proteome</keyword>
<sequence>MDRGNRSLMVMRVSEIHRQLLPHRSVVVLVFRQDGKLYLQKRSHKKNVFPGRWDISTCGHVRPFEGTVDTAERKLEHELNIRADRLKFVRHLAATPGTGFEFTSLYALERVNEQVEPNPQEVGEGYFYSAEEIQYLVREFRELLTPRLVYLWEEGIPFPVWESV</sequence>
<protein>
    <submittedName>
        <fullName evidence="2">Isopentenyl-diphosphate delta-isomerase, type 1</fullName>
    </submittedName>
</protein>
<reference evidence="2 3" key="1">
    <citation type="submission" date="2017-02" db="EMBL/GenBank/DDBJ databases">
        <authorList>
            <person name="Peterson S.W."/>
        </authorList>
    </citation>
    <scope>NUCLEOTIDE SEQUENCE [LARGE SCALE GENOMIC DNA]</scope>
    <source>
        <strain evidence="2 3">DSM 16080</strain>
    </source>
</reference>
<organism evidence="2 3">
    <name type="scientific">Paucidesulfovibrio gracilis DSM 16080</name>
    <dbReference type="NCBI Taxonomy" id="1121449"/>
    <lineage>
        <taxon>Bacteria</taxon>
        <taxon>Pseudomonadati</taxon>
        <taxon>Thermodesulfobacteriota</taxon>
        <taxon>Desulfovibrionia</taxon>
        <taxon>Desulfovibrionales</taxon>
        <taxon>Desulfovibrionaceae</taxon>
        <taxon>Paucidesulfovibrio</taxon>
    </lineage>
</organism>
<feature type="domain" description="Nudix hydrolase" evidence="1">
    <location>
        <begin position="21"/>
        <end position="150"/>
    </location>
</feature>
<keyword evidence="2" id="KW-0413">Isomerase</keyword>
<dbReference type="PROSITE" id="PS51462">
    <property type="entry name" value="NUDIX"/>
    <property type="match status" value="1"/>
</dbReference>
<dbReference type="AlphaFoldDB" id="A0A1T4WNU4"/>
<dbReference type="InterPro" id="IPR015797">
    <property type="entry name" value="NUDIX_hydrolase-like_dom_sf"/>
</dbReference>
<dbReference type="GO" id="GO:0004452">
    <property type="term" value="F:isopentenyl-diphosphate delta-isomerase activity"/>
    <property type="evidence" value="ECO:0007669"/>
    <property type="project" value="TreeGrafter"/>
</dbReference>
<name>A0A1T4WNU4_9BACT</name>
<gene>
    <name evidence="2" type="ORF">SAMN02745704_01218</name>
</gene>
<dbReference type="GO" id="GO:0005737">
    <property type="term" value="C:cytoplasm"/>
    <property type="evidence" value="ECO:0007669"/>
    <property type="project" value="TreeGrafter"/>
</dbReference>
<evidence type="ECO:0000313" key="3">
    <source>
        <dbReference type="Proteomes" id="UP000190027"/>
    </source>
</evidence>
<accession>A0A1T4WNU4</accession>
<dbReference type="Gene3D" id="3.90.79.10">
    <property type="entry name" value="Nucleoside Triphosphate Pyrophosphohydrolase"/>
    <property type="match status" value="1"/>
</dbReference>
<dbReference type="GO" id="GO:0009240">
    <property type="term" value="P:isopentenyl diphosphate biosynthetic process"/>
    <property type="evidence" value="ECO:0007669"/>
    <property type="project" value="TreeGrafter"/>
</dbReference>
<dbReference type="Pfam" id="PF00293">
    <property type="entry name" value="NUDIX"/>
    <property type="match status" value="1"/>
</dbReference>
<evidence type="ECO:0000259" key="1">
    <source>
        <dbReference type="PROSITE" id="PS51462"/>
    </source>
</evidence>
<dbReference type="PANTHER" id="PTHR10885:SF0">
    <property type="entry name" value="ISOPENTENYL-DIPHOSPHATE DELTA-ISOMERASE"/>
    <property type="match status" value="1"/>
</dbReference>
<dbReference type="InterPro" id="IPR000086">
    <property type="entry name" value="NUDIX_hydrolase_dom"/>
</dbReference>
<dbReference type="PANTHER" id="PTHR10885">
    <property type="entry name" value="ISOPENTENYL-DIPHOSPHATE DELTA-ISOMERASE"/>
    <property type="match status" value="1"/>
</dbReference>
<proteinExistence type="predicted"/>
<dbReference type="SUPFAM" id="SSF55811">
    <property type="entry name" value="Nudix"/>
    <property type="match status" value="1"/>
</dbReference>